<accession>A0A165N5P2</accession>
<dbReference type="SUPFAM" id="SSF51556">
    <property type="entry name" value="Metallo-dependent hydrolases"/>
    <property type="match status" value="1"/>
</dbReference>
<evidence type="ECO:0000313" key="2">
    <source>
        <dbReference type="EMBL" id="KZT66550.1"/>
    </source>
</evidence>
<proteinExistence type="predicted"/>
<dbReference type="InterPro" id="IPR050138">
    <property type="entry name" value="DHOase/Allantoinase_Hydrolase"/>
</dbReference>
<dbReference type="SUPFAM" id="SSF51338">
    <property type="entry name" value="Composite domain of metallo-dependent hydrolases"/>
    <property type="match status" value="1"/>
</dbReference>
<dbReference type="GO" id="GO:0004038">
    <property type="term" value="F:allantoinase activity"/>
    <property type="evidence" value="ECO:0007669"/>
    <property type="project" value="TreeGrafter"/>
</dbReference>
<dbReference type="GO" id="GO:0006145">
    <property type="term" value="P:purine nucleobase catabolic process"/>
    <property type="evidence" value="ECO:0007669"/>
    <property type="project" value="TreeGrafter"/>
</dbReference>
<evidence type="ECO:0000259" key="1">
    <source>
        <dbReference type="Pfam" id="PF01979"/>
    </source>
</evidence>
<dbReference type="InterPro" id="IPR032466">
    <property type="entry name" value="Metal_Hydrolase"/>
</dbReference>
<evidence type="ECO:0000313" key="3">
    <source>
        <dbReference type="Proteomes" id="UP000076727"/>
    </source>
</evidence>
<dbReference type="OrthoDB" id="10258955at2759"/>
<organism evidence="2 3">
    <name type="scientific">Daedalea quercina L-15889</name>
    <dbReference type="NCBI Taxonomy" id="1314783"/>
    <lineage>
        <taxon>Eukaryota</taxon>
        <taxon>Fungi</taxon>
        <taxon>Dikarya</taxon>
        <taxon>Basidiomycota</taxon>
        <taxon>Agaricomycotina</taxon>
        <taxon>Agaricomycetes</taxon>
        <taxon>Polyporales</taxon>
        <taxon>Fomitopsis</taxon>
    </lineage>
</organism>
<dbReference type="PANTHER" id="PTHR43668:SF5">
    <property type="entry name" value="AMIDOHYDROLASE 3 DOMAIN-CONTAINING PROTEIN"/>
    <property type="match status" value="1"/>
</dbReference>
<dbReference type="Gene3D" id="3.20.20.140">
    <property type="entry name" value="Metal-dependent hydrolases"/>
    <property type="match status" value="3"/>
</dbReference>
<sequence>MDKQRVSKTRGVTVQFLAGLLTLSALVSIFQSHASFTASERVKHVQIPLNAEDILGRCAALGVTPSPPANFYERTQSDRFEPGTKPLLIRNATLWTGRQDVLDAVAGDLYLDQGIIQAVGQVSVETLGRDVTVIDANGAWVTPGIIDVHSHLAVEPLPALEGAMDGNSLRGIAQPWLRSIDALNMHDEGYKHSIAGGITTSLILPGSANAIGGQAFVMKLRTTKERSPTSMLVEPPYSLNGSDADPSLPLRWRYMKHACGENPSRVYAGTRMDTAWAFRSAYGRARQIKVAQDDYCAKATAGEWNALSGQTFPEDLQWEALVDVLRGRVKVNTHCYEAVDFDDFVRLSNEFKFPVAAFHHAHEAYLVPELLKSAYGQTPAIAMFSTFSRYKREAYRHSEYAPRILAEQGIPVIMKSDHPAIQSRFLVNEAGYAHYYGLPENIALASVTSTPAVTLGLDHRIGFLKEGYDADVVIWDSHPLALGAAPAQVIIDGIAQIKPSYPAVKPKSSQRVLHTPKWDKEAKAAVDYDGLPPLGPAQSTKGVVVFTNVSSNWVKDRESSDLADLFASTEGPGAVVVRGGRVVCSSTLYDQCAPYIAANAENVHVDLRGGSLQPGLITTGSSIGLQEIAMEMSTTDGVAFDPLAADVPSIAGGVGYMPRAVDGLQFGSRDAMLAYRHGVTLAVSAPIHSSFLGGLSAAFSLGSMHKLEEGAVVQDIAALHVKLAPQGAPSVSTQVATLRHLLLNPVGEIGPYFQLVTNGTLPLVVEADSADIIATVIQLKRDVESEMGVLLRVTISGGGESHVLAKELGEASVGVILKPPRPYPLQWDHRRYLPGPPASADSTIATLLRHSVTVALGPQGVTNEDSMYTWAVRNLRFDAAWAHLEAPDVVDKASAAALVSSNAAKLLGLNIPSGDEDLVATVGGDLLSFEGKVMAVISPRRGTVDIF</sequence>
<dbReference type="InterPro" id="IPR011059">
    <property type="entry name" value="Metal-dep_hydrolase_composite"/>
</dbReference>
<dbReference type="InterPro" id="IPR006680">
    <property type="entry name" value="Amidohydro-rel"/>
</dbReference>
<dbReference type="Pfam" id="PF01979">
    <property type="entry name" value="Amidohydro_1"/>
    <property type="match status" value="1"/>
</dbReference>
<reference evidence="2 3" key="1">
    <citation type="journal article" date="2016" name="Mol. Biol. Evol.">
        <title>Comparative Genomics of Early-Diverging Mushroom-Forming Fungi Provides Insights into the Origins of Lignocellulose Decay Capabilities.</title>
        <authorList>
            <person name="Nagy L.G."/>
            <person name="Riley R."/>
            <person name="Tritt A."/>
            <person name="Adam C."/>
            <person name="Daum C."/>
            <person name="Floudas D."/>
            <person name="Sun H."/>
            <person name="Yadav J.S."/>
            <person name="Pangilinan J."/>
            <person name="Larsson K.H."/>
            <person name="Matsuura K."/>
            <person name="Barry K."/>
            <person name="Labutti K."/>
            <person name="Kuo R."/>
            <person name="Ohm R.A."/>
            <person name="Bhattacharya S.S."/>
            <person name="Shirouzu T."/>
            <person name="Yoshinaga Y."/>
            <person name="Martin F.M."/>
            <person name="Grigoriev I.V."/>
            <person name="Hibbett D.S."/>
        </authorList>
    </citation>
    <scope>NUCLEOTIDE SEQUENCE [LARGE SCALE GENOMIC DNA]</scope>
    <source>
        <strain evidence="2 3">L-15889</strain>
    </source>
</reference>
<dbReference type="STRING" id="1314783.A0A165N5P2"/>
<dbReference type="GO" id="GO:0005737">
    <property type="term" value="C:cytoplasm"/>
    <property type="evidence" value="ECO:0007669"/>
    <property type="project" value="TreeGrafter"/>
</dbReference>
<protein>
    <submittedName>
        <fullName evidence="2">Carbohydrate esterase family 9 protein</fullName>
    </submittedName>
</protein>
<keyword evidence="3" id="KW-1185">Reference proteome</keyword>
<dbReference type="Proteomes" id="UP000076727">
    <property type="component" value="Unassembled WGS sequence"/>
</dbReference>
<dbReference type="EMBL" id="KV429087">
    <property type="protein sequence ID" value="KZT66550.1"/>
    <property type="molecule type" value="Genomic_DNA"/>
</dbReference>
<name>A0A165N5P2_9APHY</name>
<feature type="domain" description="Amidohydrolase-related" evidence="1">
    <location>
        <begin position="398"/>
        <end position="484"/>
    </location>
</feature>
<gene>
    <name evidence="2" type="ORF">DAEQUDRAFT_767902</name>
</gene>
<dbReference type="AlphaFoldDB" id="A0A165N5P2"/>
<dbReference type="PANTHER" id="PTHR43668">
    <property type="entry name" value="ALLANTOINASE"/>
    <property type="match status" value="1"/>
</dbReference>